<dbReference type="SUPFAM" id="SSF88697">
    <property type="entry name" value="PUA domain-like"/>
    <property type="match status" value="1"/>
</dbReference>
<dbReference type="PANTHER" id="PTHR23327">
    <property type="entry name" value="RING FINGER PROTEIN 127"/>
    <property type="match status" value="1"/>
</dbReference>
<keyword evidence="3" id="KW-0862">Zinc</keyword>
<dbReference type="PROSITE" id="PS50089">
    <property type="entry name" value="ZF_RING_2"/>
    <property type="match status" value="1"/>
</dbReference>
<protein>
    <recommendedName>
        <fullName evidence="9">ATP-dependent protease-like protein</fullName>
    </recommendedName>
</protein>
<dbReference type="SUPFAM" id="SSF57850">
    <property type="entry name" value="RING/U-box"/>
    <property type="match status" value="2"/>
</dbReference>
<keyword evidence="2 4" id="KW-0863">Zinc-finger</keyword>
<evidence type="ECO:0000313" key="7">
    <source>
        <dbReference type="EMBL" id="KAF2712473.1"/>
    </source>
</evidence>
<dbReference type="EMBL" id="MU005766">
    <property type="protein sequence ID" value="KAF2712473.1"/>
    <property type="molecule type" value="Genomic_DNA"/>
</dbReference>
<dbReference type="AlphaFoldDB" id="A0A6G1KIM6"/>
<dbReference type="SMART" id="SM00464">
    <property type="entry name" value="LON"/>
    <property type="match status" value="1"/>
</dbReference>
<name>A0A6G1KIM6_9PLEO</name>
<keyword evidence="8" id="KW-1185">Reference proteome</keyword>
<dbReference type="InterPro" id="IPR001841">
    <property type="entry name" value="Znf_RING"/>
</dbReference>
<evidence type="ECO:0008006" key="9">
    <source>
        <dbReference type="Google" id="ProtNLM"/>
    </source>
</evidence>
<dbReference type="PROSITE" id="PS51787">
    <property type="entry name" value="LON_N"/>
    <property type="match status" value="1"/>
</dbReference>
<dbReference type="Pfam" id="PF02190">
    <property type="entry name" value="LON_substr_bdg"/>
    <property type="match status" value="1"/>
</dbReference>
<accession>A0A6G1KIM6</accession>
<dbReference type="Proteomes" id="UP000799428">
    <property type="component" value="Unassembled WGS sequence"/>
</dbReference>
<organism evidence="7 8">
    <name type="scientific">Pleomassaria siparia CBS 279.74</name>
    <dbReference type="NCBI Taxonomy" id="1314801"/>
    <lineage>
        <taxon>Eukaryota</taxon>
        <taxon>Fungi</taxon>
        <taxon>Dikarya</taxon>
        <taxon>Ascomycota</taxon>
        <taxon>Pezizomycotina</taxon>
        <taxon>Dothideomycetes</taxon>
        <taxon>Pleosporomycetidae</taxon>
        <taxon>Pleosporales</taxon>
        <taxon>Pleomassariaceae</taxon>
        <taxon>Pleomassaria</taxon>
    </lineage>
</organism>
<evidence type="ECO:0000256" key="2">
    <source>
        <dbReference type="ARBA" id="ARBA00022771"/>
    </source>
</evidence>
<dbReference type="InterPro" id="IPR015947">
    <property type="entry name" value="PUA-like_sf"/>
</dbReference>
<dbReference type="OrthoDB" id="264917at2759"/>
<dbReference type="GO" id="GO:0008270">
    <property type="term" value="F:zinc ion binding"/>
    <property type="evidence" value="ECO:0007669"/>
    <property type="project" value="UniProtKB-KW"/>
</dbReference>
<dbReference type="Gene3D" id="2.30.130.40">
    <property type="entry name" value="LON domain-like"/>
    <property type="match status" value="1"/>
</dbReference>
<keyword evidence="1" id="KW-0479">Metal-binding</keyword>
<evidence type="ECO:0000256" key="4">
    <source>
        <dbReference type="PROSITE-ProRule" id="PRU00175"/>
    </source>
</evidence>
<feature type="domain" description="Lon N-terminal" evidence="6">
    <location>
        <begin position="289"/>
        <end position="529"/>
    </location>
</feature>
<dbReference type="PANTHER" id="PTHR23327:SF42">
    <property type="entry name" value="LON PEPTIDASE N-TERMINAL DOMAIN AND RING FINGER PROTEIN C14F5.10C"/>
    <property type="match status" value="1"/>
</dbReference>
<evidence type="ECO:0000313" key="8">
    <source>
        <dbReference type="Proteomes" id="UP000799428"/>
    </source>
</evidence>
<dbReference type="SMART" id="SM00184">
    <property type="entry name" value="RING"/>
    <property type="match status" value="2"/>
</dbReference>
<dbReference type="PROSITE" id="PS00518">
    <property type="entry name" value="ZF_RING_1"/>
    <property type="match status" value="1"/>
</dbReference>
<dbReference type="InterPro" id="IPR017907">
    <property type="entry name" value="Znf_RING_CS"/>
</dbReference>
<dbReference type="Pfam" id="PF13923">
    <property type="entry name" value="zf-C3HC4_2"/>
    <property type="match status" value="1"/>
</dbReference>
<dbReference type="Gene3D" id="3.30.40.10">
    <property type="entry name" value="Zinc/RING finger domain, C3HC4 (zinc finger)"/>
    <property type="match status" value="2"/>
</dbReference>
<feature type="domain" description="RING-type" evidence="5">
    <location>
        <begin position="209"/>
        <end position="247"/>
    </location>
</feature>
<dbReference type="InterPro" id="IPR013083">
    <property type="entry name" value="Znf_RING/FYVE/PHD"/>
</dbReference>
<evidence type="ECO:0000259" key="6">
    <source>
        <dbReference type="PROSITE" id="PS51787"/>
    </source>
</evidence>
<gene>
    <name evidence="7" type="ORF">K504DRAFT_373337</name>
</gene>
<dbReference type="GO" id="GO:0061630">
    <property type="term" value="F:ubiquitin protein ligase activity"/>
    <property type="evidence" value="ECO:0007669"/>
    <property type="project" value="TreeGrafter"/>
</dbReference>
<evidence type="ECO:0000256" key="1">
    <source>
        <dbReference type="ARBA" id="ARBA00022723"/>
    </source>
</evidence>
<reference evidence="7" key="1">
    <citation type="journal article" date="2020" name="Stud. Mycol.">
        <title>101 Dothideomycetes genomes: a test case for predicting lifestyles and emergence of pathogens.</title>
        <authorList>
            <person name="Haridas S."/>
            <person name="Albert R."/>
            <person name="Binder M."/>
            <person name="Bloem J."/>
            <person name="Labutti K."/>
            <person name="Salamov A."/>
            <person name="Andreopoulos B."/>
            <person name="Baker S."/>
            <person name="Barry K."/>
            <person name="Bills G."/>
            <person name="Bluhm B."/>
            <person name="Cannon C."/>
            <person name="Castanera R."/>
            <person name="Culley D."/>
            <person name="Daum C."/>
            <person name="Ezra D."/>
            <person name="Gonzalez J."/>
            <person name="Henrissat B."/>
            <person name="Kuo A."/>
            <person name="Liang C."/>
            <person name="Lipzen A."/>
            <person name="Lutzoni F."/>
            <person name="Magnuson J."/>
            <person name="Mondo S."/>
            <person name="Nolan M."/>
            <person name="Ohm R."/>
            <person name="Pangilinan J."/>
            <person name="Park H.-J."/>
            <person name="Ramirez L."/>
            <person name="Alfaro M."/>
            <person name="Sun H."/>
            <person name="Tritt A."/>
            <person name="Yoshinaga Y."/>
            <person name="Zwiers L.-H."/>
            <person name="Turgeon B."/>
            <person name="Goodwin S."/>
            <person name="Spatafora J."/>
            <person name="Crous P."/>
            <person name="Grigoriev I."/>
        </authorList>
    </citation>
    <scope>NUCLEOTIDE SEQUENCE</scope>
    <source>
        <strain evidence="7">CBS 279.74</strain>
    </source>
</reference>
<dbReference type="InterPro" id="IPR003111">
    <property type="entry name" value="Lon_prtase_N"/>
</dbReference>
<dbReference type="InterPro" id="IPR046336">
    <property type="entry name" value="Lon_prtase_N_sf"/>
</dbReference>
<dbReference type="Gene3D" id="1.20.58.1480">
    <property type="match status" value="1"/>
</dbReference>
<sequence length="533" mass="60514">MVDDEPSIRFASAAHRQPRLLVRLLQCPQCSKPFNAPVHLPCGDTVCRACLPSARPRTHVSYPNTPDRLQSIVCPLPACGAEHAAAECCLDVTMNKLMELIELEMSKYRLPIGDTPTRLIEKLAQEDSTKVGEKEMEPELGHERVLHGGRLLATFTMAQMGELRYNSEVEYSSVQSSNLQLDEQQYEYESLDIAFLVQLQEAAGEVTNCLVCYNMMLDPTTTACGHTFCRRCLTRVMDHSNICPLCRRDLHVPASLQNKPSNRRLSSLLDLLCPEILADRLAALKTEEQPGNETLDTPLFVCTLALPTMPTFLHVFEPRYRLMMRRCMDGNKRFGMVMYNRTGAPQGNLGPTHFLEYGTMLEIVNHELLRDGRSFVEARGVGRFKIQDHGMLDGYIVGRVEKVEDVSLSEEQDAEQGETSGSHEYATRFLAANPDIPLPFGVALDSMPTQELLDFCMRFVNDMRRASAPWLSQKIVQVYGEPPANDPALFPYWFACVLPINEEEKYRLLQTTRVRERLKIVKTWIERIQNQRR</sequence>
<evidence type="ECO:0000259" key="5">
    <source>
        <dbReference type="PROSITE" id="PS50089"/>
    </source>
</evidence>
<proteinExistence type="predicted"/>
<evidence type="ECO:0000256" key="3">
    <source>
        <dbReference type="ARBA" id="ARBA00022833"/>
    </source>
</evidence>